<protein>
    <submittedName>
        <fullName evidence="1">Uncharacterized protein</fullName>
    </submittedName>
</protein>
<sequence>MLHVDGLDWKQVKLATLAIGAATRDLNWRTASLDGYSYDTNELRGKLLTVVKSDMFDKDGSPEAWCERVLAECQERLAPLFEHDSGENLGDPLSLGAQSCATYSGALKVRQPGRLKRQAPYQ</sequence>
<reference evidence="2" key="1">
    <citation type="journal article" date="2009" name="PLoS ONE">
        <title>Methylobacterium genome sequences: a reference blueprint to investigate microbial metabolism of C1 compounds from natural and industrial sources.</title>
        <authorList>
            <person name="Vuilleumier S."/>
            <person name="Chistoserdova L."/>
            <person name="Lee M.-C."/>
            <person name="Bringel F."/>
            <person name="Lajus A."/>
            <person name="Zhou Y."/>
            <person name="Gourion B."/>
            <person name="Barbe V."/>
            <person name="Chang J."/>
            <person name="Cruveiller S."/>
            <person name="Dossat C."/>
            <person name="Gillett W."/>
            <person name="Gruffaz C."/>
            <person name="Haugen E."/>
            <person name="Hourcade E."/>
            <person name="Levy R."/>
            <person name="Mangenot S."/>
            <person name="Muller E."/>
            <person name="Nadalig T."/>
            <person name="Pagni M."/>
            <person name="Penny C."/>
            <person name="Peyraud R."/>
            <person name="Robinson D.G."/>
            <person name="Roche D."/>
            <person name="Rouy Z."/>
            <person name="Saenampechek C."/>
            <person name="Salvignol G."/>
            <person name="Vallenet D."/>
            <person name="Wu Z."/>
            <person name="Marx C.J."/>
            <person name="Vorholt J.A."/>
            <person name="Olson M.V."/>
            <person name="Kaul R."/>
            <person name="Weissenbach J."/>
            <person name="Medigue C."/>
            <person name="Lidstrom M.E."/>
        </authorList>
    </citation>
    <scope>NUCLEOTIDE SEQUENCE [LARGE SCALE GENOMIC DNA]</scope>
    <source>
        <strain evidence="2">DSM 6343 / CIP 106787 / DM4</strain>
    </source>
</reference>
<organism evidence="1 2">
    <name type="scientific">Methylorubrum extorquens (strain DSM 6343 / CIP 106787 / DM4)</name>
    <name type="common">Methylobacterium extorquens</name>
    <dbReference type="NCBI Taxonomy" id="661410"/>
    <lineage>
        <taxon>Bacteria</taxon>
        <taxon>Pseudomonadati</taxon>
        <taxon>Pseudomonadota</taxon>
        <taxon>Alphaproteobacteria</taxon>
        <taxon>Hyphomicrobiales</taxon>
        <taxon>Methylobacteriaceae</taxon>
        <taxon>Methylorubrum</taxon>
    </lineage>
</organism>
<gene>
    <name evidence="1" type="ORF">METD_I2667</name>
</gene>
<dbReference type="HOGENOM" id="CLU_2023990_0_0_5"/>
<name>C7CG59_METED</name>
<dbReference type="AlphaFoldDB" id="C7CG59"/>
<accession>C7CG59</accession>
<dbReference type="EMBL" id="FP103042">
    <property type="protein sequence ID" value="CAX24329.1"/>
    <property type="molecule type" value="Genomic_DNA"/>
</dbReference>
<evidence type="ECO:0000313" key="2">
    <source>
        <dbReference type="Proteomes" id="UP000008070"/>
    </source>
</evidence>
<dbReference type="KEGG" id="mdi:METDI2667"/>
<proteinExistence type="predicted"/>
<dbReference type="Proteomes" id="UP000008070">
    <property type="component" value="Chromosome"/>
</dbReference>
<evidence type="ECO:0000313" key="1">
    <source>
        <dbReference type="EMBL" id="CAX24329.1"/>
    </source>
</evidence>